<protein>
    <recommendedName>
        <fullName evidence="1">Putative auto-transporter adhesin head GIN domain-containing protein</fullName>
    </recommendedName>
</protein>
<evidence type="ECO:0000259" key="1">
    <source>
        <dbReference type="Pfam" id="PF10988"/>
    </source>
</evidence>
<organism evidence="2 3">
    <name type="scientific">Flavobacterium xinjiangense</name>
    <dbReference type="NCBI Taxonomy" id="178356"/>
    <lineage>
        <taxon>Bacteria</taxon>
        <taxon>Pseudomonadati</taxon>
        <taxon>Bacteroidota</taxon>
        <taxon>Flavobacteriia</taxon>
        <taxon>Flavobacteriales</taxon>
        <taxon>Flavobacteriaceae</taxon>
        <taxon>Flavobacterium</taxon>
    </lineage>
</organism>
<keyword evidence="3" id="KW-1185">Reference proteome</keyword>
<evidence type="ECO:0000313" key="2">
    <source>
        <dbReference type="EMBL" id="SHM80805.1"/>
    </source>
</evidence>
<dbReference type="Gene3D" id="2.160.20.120">
    <property type="match status" value="1"/>
</dbReference>
<dbReference type="OrthoDB" id="945689at2"/>
<dbReference type="Proteomes" id="UP000184092">
    <property type="component" value="Unassembled WGS sequence"/>
</dbReference>
<gene>
    <name evidence="2" type="ORF">SAMN05216269_107101</name>
</gene>
<sequence>MPFILEASNNGNSGLTVTSINSKNFKSVNPVNGSTTLSGIIDNLEIVCRGNGNLNAEKLIAKKAKITCSGNGNARVNATNINESIKSGNGNIVNINK</sequence>
<feature type="domain" description="Putative auto-transporter adhesin head GIN" evidence="1">
    <location>
        <begin position="6"/>
        <end position="95"/>
    </location>
</feature>
<dbReference type="STRING" id="178356.SAMN05216269_107101"/>
<proteinExistence type="predicted"/>
<accession>A0A1M7LRC1</accession>
<reference evidence="3" key="1">
    <citation type="submission" date="2016-11" db="EMBL/GenBank/DDBJ databases">
        <authorList>
            <person name="Varghese N."/>
            <person name="Submissions S."/>
        </authorList>
    </citation>
    <scope>NUCLEOTIDE SEQUENCE [LARGE SCALE GENOMIC DNA]</scope>
    <source>
        <strain evidence="3">CGMCC 1.2749</strain>
    </source>
</reference>
<name>A0A1M7LRC1_9FLAO</name>
<dbReference type="InterPro" id="IPR021255">
    <property type="entry name" value="DUF2807"/>
</dbReference>
<dbReference type="RefSeq" id="WP_073209082.1">
    <property type="nucleotide sequence ID" value="NZ_FRCL01000007.1"/>
</dbReference>
<dbReference type="Pfam" id="PF10988">
    <property type="entry name" value="DUF2807"/>
    <property type="match status" value="1"/>
</dbReference>
<dbReference type="AlphaFoldDB" id="A0A1M7LRC1"/>
<evidence type="ECO:0000313" key="3">
    <source>
        <dbReference type="Proteomes" id="UP000184092"/>
    </source>
</evidence>
<dbReference type="EMBL" id="FRCL01000007">
    <property type="protein sequence ID" value="SHM80805.1"/>
    <property type="molecule type" value="Genomic_DNA"/>
</dbReference>